<keyword evidence="2" id="KW-0812">Transmembrane</keyword>
<feature type="transmembrane region" description="Helical" evidence="2">
    <location>
        <begin position="120"/>
        <end position="142"/>
    </location>
</feature>
<accession>A0A9P6R8W4</accession>
<evidence type="ECO:0000313" key="4">
    <source>
        <dbReference type="Proteomes" id="UP000738325"/>
    </source>
</evidence>
<protein>
    <submittedName>
        <fullName evidence="3">Uncharacterized protein</fullName>
    </submittedName>
</protein>
<feature type="compositionally biased region" description="Basic residues" evidence="1">
    <location>
        <begin position="180"/>
        <end position="190"/>
    </location>
</feature>
<evidence type="ECO:0000256" key="1">
    <source>
        <dbReference type="SAM" id="MobiDB-lite"/>
    </source>
</evidence>
<name>A0A9P6R8W4_9FUNG</name>
<dbReference type="EMBL" id="JAAAIP010000576">
    <property type="protein sequence ID" value="KAG0314920.1"/>
    <property type="molecule type" value="Genomic_DNA"/>
</dbReference>
<dbReference type="AlphaFoldDB" id="A0A9P6R8W4"/>
<feature type="compositionally biased region" description="Polar residues" evidence="1">
    <location>
        <begin position="349"/>
        <end position="359"/>
    </location>
</feature>
<feature type="non-terminal residue" evidence="3">
    <location>
        <position position="572"/>
    </location>
</feature>
<sequence length="572" mass="62532">MDADRTARAKGAFDSFFHWVFSTPSSTSSSLATRAASSVASVFDNSDHGDKVSTHYDNLYDYNIYLQQQQRPAPQHFWDHWSPGATLDNLLWDYTPDICALQQRFGLQALSETYNIEQHIILWVMALLVFLVVSVTCVILGASHVGEDTLQPDHGINTTVSLQSSMDHKTGVRAIEATPSRKKRHRKGGKGKGYLADTTTTSKPNRTKSSEMIQHGQDLSSWSMMLGSSGFYSGQMMAYTPVDIHAHTEEKPLSTKSNESEQNTWSSILASMKLVGKRALEYTFYKNPTGHDLTPAVATVGPPEASPAHVDVSLVSDLSASKAIDSPEKDFLETTSVKPPYEGEEQQDVNDNNKITPDSSLPAAPTADEYATMSMARNAARALRTRSKHFISSSRHARTQHKVSKLEDHAKIGRDLGSRITGYASHSQLLKDMNSISGGVLGTAVATVAALATTAEITASAIKDKLPDSVTDFTQELKESFDYAMESTPQQDRDSADDGESWAIRQAVSQIIKDDSKAADSYKTSTSKKSSIQHLPIDHGAYTDMATPPTTAVQDSLAINTLPAMMEEEDDI</sequence>
<comment type="caution">
    <text evidence="3">The sequence shown here is derived from an EMBL/GenBank/DDBJ whole genome shotgun (WGS) entry which is preliminary data.</text>
</comment>
<evidence type="ECO:0000256" key="2">
    <source>
        <dbReference type="SAM" id="Phobius"/>
    </source>
</evidence>
<keyword evidence="4" id="KW-1185">Reference proteome</keyword>
<organism evidence="3 4">
    <name type="scientific">Dissophora globulifera</name>
    <dbReference type="NCBI Taxonomy" id="979702"/>
    <lineage>
        <taxon>Eukaryota</taxon>
        <taxon>Fungi</taxon>
        <taxon>Fungi incertae sedis</taxon>
        <taxon>Mucoromycota</taxon>
        <taxon>Mortierellomycotina</taxon>
        <taxon>Mortierellomycetes</taxon>
        <taxon>Mortierellales</taxon>
        <taxon>Mortierellaceae</taxon>
        <taxon>Dissophora</taxon>
    </lineage>
</organism>
<proteinExistence type="predicted"/>
<evidence type="ECO:0000313" key="3">
    <source>
        <dbReference type="EMBL" id="KAG0314920.1"/>
    </source>
</evidence>
<keyword evidence="2" id="KW-0472">Membrane</keyword>
<dbReference type="OrthoDB" id="2450040at2759"/>
<feature type="region of interest" description="Disordered" evidence="1">
    <location>
        <begin position="150"/>
        <end position="214"/>
    </location>
</feature>
<keyword evidence="2" id="KW-1133">Transmembrane helix</keyword>
<gene>
    <name evidence="3" type="ORF">BGZ99_007777</name>
</gene>
<feature type="compositionally biased region" description="Polar residues" evidence="1">
    <location>
        <begin position="156"/>
        <end position="165"/>
    </location>
</feature>
<reference evidence="3" key="1">
    <citation type="journal article" date="2020" name="Fungal Divers.">
        <title>Resolving the Mortierellaceae phylogeny through synthesis of multi-gene phylogenetics and phylogenomics.</title>
        <authorList>
            <person name="Vandepol N."/>
            <person name="Liber J."/>
            <person name="Desiro A."/>
            <person name="Na H."/>
            <person name="Kennedy M."/>
            <person name="Barry K."/>
            <person name="Grigoriev I.V."/>
            <person name="Miller A.N."/>
            <person name="O'Donnell K."/>
            <person name="Stajich J.E."/>
            <person name="Bonito G."/>
        </authorList>
    </citation>
    <scope>NUCLEOTIDE SEQUENCE</scope>
    <source>
        <strain evidence="3">REB-010B</strain>
    </source>
</reference>
<feature type="region of interest" description="Disordered" evidence="1">
    <location>
        <begin position="326"/>
        <end position="367"/>
    </location>
</feature>
<dbReference type="Proteomes" id="UP000738325">
    <property type="component" value="Unassembled WGS sequence"/>
</dbReference>